<dbReference type="GO" id="GO:0022857">
    <property type="term" value="F:transmembrane transporter activity"/>
    <property type="evidence" value="ECO:0007669"/>
    <property type="project" value="InterPro"/>
</dbReference>
<feature type="transmembrane region" description="Helical" evidence="5">
    <location>
        <begin position="289"/>
        <end position="308"/>
    </location>
</feature>
<evidence type="ECO:0000256" key="1">
    <source>
        <dbReference type="ARBA" id="ARBA00004651"/>
    </source>
</evidence>
<organism evidence="7 8">
    <name type="scientific">Kineococcus rhizosphaerae</name>
    <dbReference type="NCBI Taxonomy" id="559628"/>
    <lineage>
        <taxon>Bacteria</taxon>
        <taxon>Bacillati</taxon>
        <taxon>Actinomycetota</taxon>
        <taxon>Actinomycetes</taxon>
        <taxon>Kineosporiales</taxon>
        <taxon>Kineosporiaceae</taxon>
        <taxon>Kineococcus</taxon>
    </lineage>
</organism>
<dbReference type="InterPro" id="IPR001958">
    <property type="entry name" value="Tet-R_TetA/multi-R_MdtG-like"/>
</dbReference>
<keyword evidence="3 5" id="KW-1133">Transmembrane helix</keyword>
<dbReference type="EMBL" id="PVZF01000003">
    <property type="protein sequence ID" value="PRY16928.1"/>
    <property type="molecule type" value="Genomic_DNA"/>
</dbReference>
<dbReference type="InterPro" id="IPR011701">
    <property type="entry name" value="MFS"/>
</dbReference>
<feature type="transmembrane region" description="Helical" evidence="5">
    <location>
        <begin position="349"/>
        <end position="367"/>
    </location>
</feature>
<dbReference type="CDD" id="cd17474">
    <property type="entry name" value="MFS_YfmO_like"/>
    <property type="match status" value="1"/>
</dbReference>
<keyword evidence="2 5" id="KW-0812">Transmembrane</keyword>
<dbReference type="GO" id="GO:0005886">
    <property type="term" value="C:plasma membrane"/>
    <property type="evidence" value="ECO:0007669"/>
    <property type="project" value="UniProtKB-SubCell"/>
</dbReference>
<evidence type="ECO:0000313" key="7">
    <source>
        <dbReference type="EMBL" id="PRY16928.1"/>
    </source>
</evidence>
<feature type="transmembrane region" description="Helical" evidence="5">
    <location>
        <begin position="66"/>
        <end position="86"/>
    </location>
</feature>
<feature type="transmembrane region" description="Helical" evidence="5">
    <location>
        <begin position="314"/>
        <end position="337"/>
    </location>
</feature>
<dbReference type="InterPro" id="IPR053200">
    <property type="entry name" value="YfmO-like"/>
</dbReference>
<dbReference type="InterPro" id="IPR020846">
    <property type="entry name" value="MFS_dom"/>
</dbReference>
<evidence type="ECO:0000256" key="5">
    <source>
        <dbReference type="SAM" id="Phobius"/>
    </source>
</evidence>
<keyword evidence="4 5" id="KW-0472">Membrane</keyword>
<dbReference type="OrthoDB" id="66811at2"/>
<dbReference type="RefSeq" id="WP_106209258.1">
    <property type="nucleotide sequence ID" value="NZ_PVZF01000003.1"/>
</dbReference>
<evidence type="ECO:0000256" key="4">
    <source>
        <dbReference type="ARBA" id="ARBA00023136"/>
    </source>
</evidence>
<feature type="transmembrane region" description="Helical" evidence="5">
    <location>
        <begin position="98"/>
        <end position="120"/>
    </location>
</feature>
<feature type="transmembrane region" description="Helical" evidence="5">
    <location>
        <begin position="379"/>
        <end position="396"/>
    </location>
</feature>
<comment type="subcellular location">
    <subcellularLocation>
        <location evidence="1">Cell membrane</location>
        <topology evidence="1">Multi-pass membrane protein</topology>
    </subcellularLocation>
</comment>
<dbReference type="Gene3D" id="1.20.1250.20">
    <property type="entry name" value="MFS general substrate transporter like domains"/>
    <property type="match status" value="1"/>
</dbReference>
<sequence length="423" mass="43439">MSQRSDTAPGTATSTAPDARPQILKQPVAVWAVAFAAVVSFMGIGLVDPILPAIAGQLGATKAQTLLLFTSYLGITGLAMLLTGWVSSRVGAKRTLMAGLVLIVVFAALAGSSHSIAQIVGFRAGWGLGNSLFIATALATIVGAASGGMANAIILYEAALGLGIATGPLLGGLLGEVSWRGPFFGTAVLMAVAFIAIVTMLPATPKPAVRASIKDPVRALRHPGLRTVAAMAFLYNFGFFTLLAYTPFALEISSPIKLGLVFFGWGVCLAVASVALAPRLQRRFGTVPVVSAMLALFALVLLVEAVFVETKPVLVVGTIVAGVFLGVNNTIVTELVMEVSPVQRSTASAAYSFVRFIGGAIAAWAAGELGEVFTDWSPFVLGALGVLVGLLVLTAGRRHLVVVHGEPAPHSPAEAQAVTAGDA</sequence>
<feature type="transmembrane region" description="Helical" evidence="5">
    <location>
        <begin position="258"/>
        <end position="277"/>
    </location>
</feature>
<feature type="transmembrane region" description="Helical" evidence="5">
    <location>
        <begin position="126"/>
        <end position="146"/>
    </location>
</feature>
<protein>
    <submittedName>
        <fullName evidence="7">Putative MFS family arabinose efflux permease</fullName>
    </submittedName>
</protein>
<evidence type="ECO:0000313" key="8">
    <source>
        <dbReference type="Proteomes" id="UP000238083"/>
    </source>
</evidence>
<dbReference type="Pfam" id="PF07690">
    <property type="entry name" value="MFS_1"/>
    <property type="match status" value="1"/>
</dbReference>
<proteinExistence type="predicted"/>
<dbReference type="AlphaFoldDB" id="A0A2T0R6Y8"/>
<feature type="transmembrane region" description="Helical" evidence="5">
    <location>
        <begin position="224"/>
        <end position="246"/>
    </location>
</feature>
<feature type="domain" description="Major facilitator superfamily (MFS) profile" evidence="6">
    <location>
        <begin position="29"/>
        <end position="401"/>
    </location>
</feature>
<dbReference type="PANTHER" id="PTHR43683">
    <property type="entry name" value="MULTIDRUG EFFLUX PROTEIN YFMO"/>
    <property type="match status" value="1"/>
</dbReference>
<accession>A0A2T0R6Y8</accession>
<evidence type="ECO:0000256" key="2">
    <source>
        <dbReference type="ARBA" id="ARBA00022692"/>
    </source>
</evidence>
<comment type="caution">
    <text evidence="7">The sequence shown here is derived from an EMBL/GenBank/DDBJ whole genome shotgun (WGS) entry which is preliminary data.</text>
</comment>
<reference evidence="7 8" key="1">
    <citation type="submission" date="2018-03" db="EMBL/GenBank/DDBJ databases">
        <title>Genomic Encyclopedia of Archaeal and Bacterial Type Strains, Phase II (KMG-II): from individual species to whole genera.</title>
        <authorList>
            <person name="Goeker M."/>
        </authorList>
    </citation>
    <scope>NUCLEOTIDE SEQUENCE [LARGE SCALE GENOMIC DNA]</scope>
    <source>
        <strain evidence="7 8">DSM 19711</strain>
    </source>
</reference>
<dbReference type="PROSITE" id="PS50850">
    <property type="entry name" value="MFS"/>
    <property type="match status" value="1"/>
</dbReference>
<dbReference type="PRINTS" id="PR01035">
    <property type="entry name" value="TCRTETA"/>
</dbReference>
<name>A0A2T0R6Y8_9ACTN</name>
<feature type="transmembrane region" description="Helical" evidence="5">
    <location>
        <begin position="153"/>
        <end position="171"/>
    </location>
</feature>
<feature type="transmembrane region" description="Helical" evidence="5">
    <location>
        <begin position="28"/>
        <end position="46"/>
    </location>
</feature>
<dbReference type="PANTHER" id="PTHR43683:SF1">
    <property type="entry name" value="MULTIDRUG EFFLUX PROTEIN YFMO"/>
    <property type="match status" value="1"/>
</dbReference>
<dbReference type="InterPro" id="IPR036259">
    <property type="entry name" value="MFS_trans_sf"/>
</dbReference>
<dbReference type="Proteomes" id="UP000238083">
    <property type="component" value="Unassembled WGS sequence"/>
</dbReference>
<dbReference type="SUPFAM" id="SSF103473">
    <property type="entry name" value="MFS general substrate transporter"/>
    <property type="match status" value="1"/>
</dbReference>
<evidence type="ECO:0000256" key="3">
    <source>
        <dbReference type="ARBA" id="ARBA00022989"/>
    </source>
</evidence>
<evidence type="ECO:0000259" key="6">
    <source>
        <dbReference type="PROSITE" id="PS50850"/>
    </source>
</evidence>
<keyword evidence="8" id="KW-1185">Reference proteome</keyword>
<feature type="transmembrane region" description="Helical" evidence="5">
    <location>
        <begin position="183"/>
        <end position="203"/>
    </location>
</feature>
<gene>
    <name evidence="7" type="ORF">CLV37_103362</name>
</gene>